<gene>
    <name evidence="2" type="ORF">BDA99DRAFT_498244</name>
</gene>
<proteinExistence type="predicted"/>
<dbReference type="AlphaFoldDB" id="A0AAD5PI75"/>
<organism evidence="2 3">
    <name type="scientific">Phascolomyces articulosus</name>
    <dbReference type="NCBI Taxonomy" id="60185"/>
    <lineage>
        <taxon>Eukaryota</taxon>
        <taxon>Fungi</taxon>
        <taxon>Fungi incertae sedis</taxon>
        <taxon>Mucoromycota</taxon>
        <taxon>Mucoromycotina</taxon>
        <taxon>Mucoromycetes</taxon>
        <taxon>Mucorales</taxon>
        <taxon>Lichtheimiaceae</taxon>
        <taxon>Phascolomyces</taxon>
    </lineage>
</organism>
<name>A0AAD5PI75_9FUNG</name>
<evidence type="ECO:0000256" key="1">
    <source>
        <dbReference type="SAM" id="Phobius"/>
    </source>
</evidence>
<feature type="transmembrane region" description="Helical" evidence="1">
    <location>
        <begin position="6"/>
        <end position="23"/>
    </location>
</feature>
<keyword evidence="1" id="KW-0472">Membrane</keyword>
<dbReference type="EMBL" id="JAIXMP010000004">
    <property type="protein sequence ID" value="KAI9274690.1"/>
    <property type="molecule type" value="Genomic_DNA"/>
</dbReference>
<evidence type="ECO:0008006" key="4">
    <source>
        <dbReference type="Google" id="ProtNLM"/>
    </source>
</evidence>
<comment type="caution">
    <text evidence="2">The sequence shown here is derived from an EMBL/GenBank/DDBJ whole genome shotgun (WGS) entry which is preliminary data.</text>
</comment>
<accession>A0AAD5PI75</accession>
<sequence length="121" mass="14595">MLFFIIIFFVILLFFLAILFLRWPNRGTNGHLFFPFFVAKNASHFAYRFFEAVFFDCPLQQQAQTLSLLQVAYKFYNTIILYDFICCGECDYMDDFQYMKVSNFLQDKQMALETNYLNNWD</sequence>
<protein>
    <recommendedName>
        <fullName evidence="4">Transmembrane protein</fullName>
    </recommendedName>
</protein>
<reference evidence="2" key="1">
    <citation type="journal article" date="2022" name="IScience">
        <title>Evolution of zygomycete secretomes and the origins of terrestrial fungal ecologies.</title>
        <authorList>
            <person name="Chang Y."/>
            <person name="Wang Y."/>
            <person name="Mondo S."/>
            <person name="Ahrendt S."/>
            <person name="Andreopoulos W."/>
            <person name="Barry K."/>
            <person name="Beard J."/>
            <person name="Benny G.L."/>
            <person name="Blankenship S."/>
            <person name="Bonito G."/>
            <person name="Cuomo C."/>
            <person name="Desiro A."/>
            <person name="Gervers K.A."/>
            <person name="Hundley H."/>
            <person name="Kuo A."/>
            <person name="LaButti K."/>
            <person name="Lang B.F."/>
            <person name="Lipzen A."/>
            <person name="O'Donnell K."/>
            <person name="Pangilinan J."/>
            <person name="Reynolds N."/>
            <person name="Sandor L."/>
            <person name="Smith M.E."/>
            <person name="Tsang A."/>
            <person name="Grigoriev I.V."/>
            <person name="Stajich J.E."/>
            <person name="Spatafora J.W."/>
        </authorList>
    </citation>
    <scope>NUCLEOTIDE SEQUENCE</scope>
    <source>
        <strain evidence="2">RSA 2281</strain>
    </source>
</reference>
<evidence type="ECO:0000313" key="3">
    <source>
        <dbReference type="Proteomes" id="UP001209540"/>
    </source>
</evidence>
<keyword evidence="1" id="KW-1133">Transmembrane helix</keyword>
<reference evidence="2" key="2">
    <citation type="submission" date="2023-02" db="EMBL/GenBank/DDBJ databases">
        <authorList>
            <consortium name="DOE Joint Genome Institute"/>
            <person name="Mondo S.J."/>
            <person name="Chang Y."/>
            <person name="Wang Y."/>
            <person name="Ahrendt S."/>
            <person name="Andreopoulos W."/>
            <person name="Barry K."/>
            <person name="Beard J."/>
            <person name="Benny G.L."/>
            <person name="Blankenship S."/>
            <person name="Bonito G."/>
            <person name="Cuomo C."/>
            <person name="Desiro A."/>
            <person name="Gervers K.A."/>
            <person name="Hundley H."/>
            <person name="Kuo A."/>
            <person name="LaButti K."/>
            <person name="Lang B.F."/>
            <person name="Lipzen A."/>
            <person name="O'Donnell K."/>
            <person name="Pangilinan J."/>
            <person name="Reynolds N."/>
            <person name="Sandor L."/>
            <person name="Smith M.W."/>
            <person name="Tsang A."/>
            <person name="Grigoriev I.V."/>
            <person name="Stajich J.E."/>
            <person name="Spatafora J.W."/>
        </authorList>
    </citation>
    <scope>NUCLEOTIDE SEQUENCE</scope>
    <source>
        <strain evidence="2">RSA 2281</strain>
    </source>
</reference>
<evidence type="ECO:0000313" key="2">
    <source>
        <dbReference type="EMBL" id="KAI9274690.1"/>
    </source>
</evidence>
<dbReference type="Proteomes" id="UP001209540">
    <property type="component" value="Unassembled WGS sequence"/>
</dbReference>
<keyword evidence="1" id="KW-0812">Transmembrane</keyword>
<keyword evidence="3" id="KW-1185">Reference proteome</keyword>